<dbReference type="OrthoDB" id="2545093at2"/>
<keyword evidence="2" id="KW-1185">Reference proteome</keyword>
<proteinExistence type="predicted"/>
<dbReference type="RefSeq" id="WP_119148018.1">
    <property type="nucleotide sequence ID" value="NZ_JBHSOV010000005.1"/>
</dbReference>
<sequence length="264" mass="29466">MHEHSDSTPRLAFHFSTVKLLSPDSMLAVPLGQGIMHKAPESEWVQLDEGLPDDTHVNRLQVYGEDIYACTNQGLFKREENWWTPGGLGAFCYQFKQVGRVSLAGTSNGLWCKDGNEWRALSCSGRVVYDFLYLPHFIVIGMDLGLSIYDRLAQAWMNFRLNVAVTSLIVSQGVIMGATEKGELLIGNRKGGFERYKFGSLFVFNVVNAGNESFACTDKGLYRISRFRNAPRLMAVKLGCQVTDVDSDGESLYIATLFQGVQKI</sequence>
<name>A0A398CW91_9BACL</name>
<dbReference type="Proteomes" id="UP000266340">
    <property type="component" value="Unassembled WGS sequence"/>
</dbReference>
<evidence type="ECO:0000313" key="2">
    <source>
        <dbReference type="Proteomes" id="UP000266340"/>
    </source>
</evidence>
<gene>
    <name evidence="1" type="ORF">D3H35_04940</name>
</gene>
<organism evidence="1 2">
    <name type="scientific">Cohnella faecalis</name>
    <dbReference type="NCBI Taxonomy" id="2315694"/>
    <lineage>
        <taxon>Bacteria</taxon>
        <taxon>Bacillati</taxon>
        <taxon>Bacillota</taxon>
        <taxon>Bacilli</taxon>
        <taxon>Bacillales</taxon>
        <taxon>Paenibacillaceae</taxon>
        <taxon>Cohnella</taxon>
    </lineage>
</organism>
<dbReference type="EMBL" id="QXJM01000023">
    <property type="protein sequence ID" value="RIE04818.1"/>
    <property type="molecule type" value="Genomic_DNA"/>
</dbReference>
<dbReference type="AlphaFoldDB" id="A0A398CW91"/>
<comment type="caution">
    <text evidence="1">The sequence shown here is derived from an EMBL/GenBank/DDBJ whole genome shotgun (WGS) entry which is preliminary data.</text>
</comment>
<reference evidence="1 2" key="1">
    <citation type="submission" date="2018-09" db="EMBL/GenBank/DDBJ databases">
        <title>Cohnella cavernae sp. nov., isolated from a karst cave.</title>
        <authorList>
            <person name="Zhu H."/>
        </authorList>
    </citation>
    <scope>NUCLEOTIDE SEQUENCE [LARGE SCALE GENOMIC DNA]</scope>
    <source>
        <strain evidence="1 2">K2E09-144</strain>
    </source>
</reference>
<evidence type="ECO:0000313" key="1">
    <source>
        <dbReference type="EMBL" id="RIE04818.1"/>
    </source>
</evidence>
<protein>
    <submittedName>
        <fullName evidence="1">Uncharacterized protein</fullName>
    </submittedName>
</protein>
<accession>A0A398CW91</accession>